<feature type="chain" id="PRO_5040402343" description="peptidylprolyl isomerase" evidence="6">
    <location>
        <begin position="24"/>
        <end position="314"/>
    </location>
</feature>
<evidence type="ECO:0000256" key="2">
    <source>
        <dbReference type="ARBA" id="ARBA00013194"/>
    </source>
</evidence>
<keyword evidence="6" id="KW-0732">Signal</keyword>
<dbReference type="InterPro" id="IPR046357">
    <property type="entry name" value="PPIase_dom_sf"/>
</dbReference>
<dbReference type="InterPro" id="IPR001179">
    <property type="entry name" value="PPIase_FKBP_dom"/>
</dbReference>
<dbReference type="OrthoDB" id="77911at2759"/>
<feature type="signal peptide" evidence="6">
    <location>
        <begin position="1"/>
        <end position="23"/>
    </location>
</feature>
<dbReference type="EMBL" id="CAICTM010002013">
    <property type="protein sequence ID" value="CAB9527546.1"/>
    <property type="molecule type" value="Genomic_DNA"/>
</dbReference>
<accession>A0A9N8HVN9</accession>
<feature type="domain" description="PPIase FKBP-type" evidence="7">
    <location>
        <begin position="218"/>
        <end position="309"/>
    </location>
</feature>
<comment type="catalytic activity">
    <reaction evidence="1 5">
        <text>[protein]-peptidylproline (omega=180) = [protein]-peptidylproline (omega=0)</text>
        <dbReference type="Rhea" id="RHEA:16237"/>
        <dbReference type="Rhea" id="RHEA-COMP:10747"/>
        <dbReference type="Rhea" id="RHEA-COMP:10748"/>
        <dbReference type="ChEBI" id="CHEBI:83833"/>
        <dbReference type="ChEBI" id="CHEBI:83834"/>
        <dbReference type="EC" id="5.2.1.8"/>
    </reaction>
</comment>
<dbReference type="GO" id="GO:0005783">
    <property type="term" value="C:endoplasmic reticulum"/>
    <property type="evidence" value="ECO:0007669"/>
    <property type="project" value="TreeGrafter"/>
</dbReference>
<dbReference type="EC" id="5.2.1.8" evidence="2 5"/>
<dbReference type="Pfam" id="PF00254">
    <property type="entry name" value="FKBP_C"/>
    <property type="match status" value="1"/>
</dbReference>
<comment type="caution">
    <text evidence="8">The sequence shown here is derived from an EMBL/GenBank/DDBJ whole genome shotgun (WGS) entry which is preliminary data.</text>
</comment>
<dbReference type="Proteomes" id="UP001153069">
    <property type="component" value="Unassembled WGS sequence"/>
</dbReference>
<evidence type="ECO:0000313" key="8">
    <source>
        <dbReference type="EMBL" id="CAB9527546.1"/>
    </source>
</evidence>
<organism evidence="8 9">
    <name type="scientific">Seminavis robusta</name>
    <dbReference type="NCBI Taxonomy" id="568900"/>
    <lineage>
        <taxon>Eukaryota</taxon>
        <taxon>Sar</taxon>
        <taxon>Stramenopiles</taxon>
        <taxon>Ochrophyta</taxon>
        <taxon>Bacillariophyta</taxon>
        <taxon>Bacillariophyceae</taxon>
        <taxon>Bacillariophycidae</taxon>
        <taxon>Naviculales</taxon>
        <taxon>Naviculaceae</taxon>
        <taxon>Seminavis</taxon>
    </lineage>
</organism>
<dbReference type="InterPro" id="IPR044609">
    <property type="entry name" value="FKBP2/11"/>
</dbReference>
<name>A0A9N8HVN9_9STRA</name>
<evidence type="ECO:0000256" key="6">
    <source>
        <dbReference type="SAM" id="SignalP"/>
    </source>
</evidence>
<evidence type="ECO:0000259" key="7">
    <source>
        <dbReference type="PROSITE" id="PS50059"/>
    </source>
</evidence>
<sequence length="314" mass="33576">MSTFNRLLSLSAYGYLLVGFCNSLSLPSYGTQSSASQSDLSLDHSRSALCRRQVLTTALGVWSCWPSIASSFTPDPQAITNVILDSPEMKLGVYLYDVAIGSETFPAAKSVQSGSIAALANVQPGMIVLGNNYKEASKSVVERIRKGPYPIVLQFYDLANAEGDGQTNITPLQALQSAQEKASQEVAKEPPLSAKGTGLVVLRIQNPASCENGGARRGDTLEINFEARVASPGGPIYDSTQERGKSVSFTVGSGEVINGVDIGVNGMCPGEIRTMDIPSGLGYGRFGSDVFDVPGDVRLWWRVELLTLTKKNKR</sequence>
<keyword evidence="4 5" id="KW-0413">Isomerase</keyword>
<dbReference type="Gene3D" id="3.10.50.40">
    <property type="match status" value="1"/>
</dbReference>
<dbReference type="PROSITE" id="PS50059">
    <property type="entry name" value="FKBP_PPIASE"/>
    <property type="match status" value="1"/>
</dbReference>
<evidence type="ECO:0000256" key="3">
    <source>
        <dbReference type="ARBA" id="ARBA00023110"/>
    </source>
</evidence>
<dbReference type="GO" id="GO:0003755">
    <property type="term" value="F:peptidyl-prolyl cis-trans isomerase activity"/>
    <property type="evidence" value="ECO:0007669"/>
    <property type="project" value="UniProtKB-KW"/>
</dbReference>
<proteinExistence type="predicted"/>
<protein>
    <recommendedName>
        <fullName evidence="2 5">peptidylprolyl isomerase</fullName>
        <ecNumber evidence="2 5">5.2.1.8</ecNumber>
    </recommendedName>
</protein>
<evidence type="ECO:0000313" key="9">
    <source>
        <dbReference type="Proteomes" id="UP001153069"/>
    </source>
</evidence>
<evidence type="ECO:0000256" key="1">
    <source>
        <dbReference type="ARBA" id="ARBA00000971"/>
    </source>
</evidence>
<dbReference type="AlphaFoldDB" id="A0A9N8HVN9"/>
<dbReference type="PANTHER" id="PTHR45779:SF7">
    <property type="entry name" value="PEPTIDYLPROLYL ISOMERASE"/>
    <property type="match status" value="1"/>
</dbReference>
<keyword evidence="3 5" id="KW-0697">Rotamase</keyword>
<gene>
    <name evidence="8" type="ORF">SEMRO_2015_G311110.1</name>
</gene>
<keyword evidence="9" id="KW-1185">Reference proteome</keyword>
<dbReference type="SUPFAM" id="SSF54534">
    <property type="entry name" value="FKBP-like"/>
    <property type="match status" value="1"/>
</dbReference>
<dbReference type="PANTHER" id="PTHR45779">
    <property type="entry name" value="PEPTIDYLPROLYL ISOMERASE"/>
    <property type="match status" value="1"/>
</dbReference>
<evidence type="ECO:0000256" key="5">
    <source>
        <dbReference type="PROSITE-ProRule" id="PRU00277"/>
    </source>
</evidence>
<evidence type="ECO:0000256" key="4">
    <source>
        <dbReference type="ARBA" id="ARBA00023235"/>
    </source>
</evidence>
<reference evidence="8" key="1">
    <citation type="submission" date="2020-06" db="EMBL/GenBank/DDBJ databases">
        <authorList>
            <consortium name="Plant Systems Biology data submission"/>
        </authorList>
    </citation>
    <scope>NUCLEOTIDE SEQUENCE</scope>
    <source>
        <strain evidence="8">D6</strain>
    </source>
</reference>